<dbReference type="Pfam" id="PF13145">
    <property type="entry name" value="Rotamase_2"/>
    <property type="match status" value="1"/>
</dbReference>
<evidence type="ECO:0000256" key="1">
    <source>
        <dbReference type="ARBA" id="ARBA00000971"/>
    </source>
</evidence>
<feature type="domain" description="PpiC" evidence="6">
    <location>
        <begin position="125"/>
        <end position="250"/>
    </location>
</feature>
<gene>
    <name evidence="7" type="ORF">MNBD_ALPHA06-2137</name>
</gene>
<keyword evidence="4" id="KW-0697">Rotamase</keyword>
<dbReference type="Gene3D" id="3.10.50.40">
    <property type="match status" value="1"/>
</dbReference>
<dbReference type="Gene3D" id="1.10.4030.10">
    <property type="entry name" value="Porin chaperone SurA, peptide-binding domain"/>
    <property type="match status" value="1"/>
</dbReference>
<protein>
    <recommendedName>
        <fullName evidence="2">peptidylprolyl isomerase</fullName>
        <ecNumber evidence="2">5.2.1.8</ecNumber>
    </recommendedName>
</protein>
<dbReference type="SUPFAM" id="SSF109998">
    <property type="entry name" value="Triger factor/SurA peptide-binding domain-like"/>
    <property type="match status" value="1"/>
</dbReference>
<dbReference type="EC" id="5.2.1.8" evidence="2"/>
<evidence type="ECO:0000256" key="3">
    <source>
        <dbReference type="ARBA" id="ARBA00022729"/>
    </source>
</evidence>
<dbReference type="InterPro" id="IPR027304">
    <property type="entry name" value="Trigger_fact/SurA_dom_sf"/>
</dbReference>
<evidence type="ECO:0000259" key="6">
    <source>
        <dbReference type="Pfam" id="PF13145"/>
    </source>
</evidence>
<dbReference type="InterPro" id="IPR050245">
    <property type="entry name" value="PrsA_foldase"/>
</dbReference>
<keyword evidence="3" id="KW-0732">Signal</keyword>
<reference evidence="7" key="1">
    <citation type="submission" date="2018-06" db="EMBL/GenBank/DDBJ databases">
        <authorList>
            <person name="Zhirakovskaya E."/>
        </authorList>
    </citation>
    <scope>NUCLEOTIDE SEQUENCE</scope>
</reference>
<dbReference type="InterPro" id="IPR000297">
    <property type="entry name" value="PPIase_PpiC"/>
</dbReference>
<evidence type="ECO:0000256" key="5">
    <source>
        <dbReference type="ARBA" id="ARBA00023235"/>
    </source>
</evidence>
<sequence length="287" mass="31065">MQAENWRRVVLLLGVVAGLGLAAVNALGGGGASKQPLAAGAIARVNTVSILNADLIRALQAVSQGRHSPLSQADETEILNRLIEEELLVQRALALGLAQEDPALRSALVSAMTSDILSRNLGKPVSPVRLRDFYFQNKASFAVPGRVFIRAIFIPTAKAESQIPLVEQALLDGIDPKTLAEQFGSDTPPVPAGLLPVQKLLDYVGPQVVTVIPSAPIGQWSNWIKTNAGSWRIIVVQKTNSQVLPFEDVAEQVRAAYQVQRDDAALRKYLDQLLQNANIQYRDEPSK</sequence>
<evidence type="ECO:0000256" key="2">
    <source>
        <dbReference type="ARBA" id="ARBA00013194"/>
    </source>
</evidence>
<dbReference type="AlphaFoldDB" id="A0A3B0RRP0"/>
<keyword evidence="5" id="KW-0413">Isomerase</keyword>
<dbReference type="PANTHER" id="PTHR47245:SF1">
    <property type="entry name" value="FOLDASE PROTEIN PRSA"/>
    <property type="match status" value="1"/>
</dbReference>
<dbReference type="InterPro" id="IPR046357">
    <property type="entry name" value="PPIase_dom_sf"/>
</dbReference>
<evidence type="ECO:0000313" key="7">
    <source>
        <dbReference type="EMBL" id="VAV87213.1"/>
    </source>
</evidence>
<accession>A0A3B0RRP0</accession>
<dbReference type="PANTHER" id="PTHR47245">
    <property type="entry name" value="PEPTIDYLPROLYL ISOMERASE"/>
    <property type="match status" value="1"/>
</dbReference>
<proteinExistence type="predicted"/>
<evidence type="ECO:0000256" key="4">
    <source>
        <dbReference type="ARBA" id="ARBA00023110"/>
    </source>
</evidence>
<comment type="catalytic activity">
    <reaction evidence="1">
        <text>[protein]-peptidylproline (omega=180) = [protein]-peptidylproline (omega=0)</text>
        <dbReference type="Rhea" id="RHEA:16237"/>
        <dbReference type="Rhea" id="RHEA-COMP:10747"/>
        <dbReference type="Rhea" id="RHEA-COMP:10748"/>
        <dbReference type="ChEBI" id="CHEBI:83833"/>
        <dbReference type="ChEBI" id="CHEBI:83834"/>
        <dbReference type="EC" id="5.2.1.8"/>
    </reaction>
</comment>
<organism evidence="7">
    <name type="scientific">hydrothermal vent metagenome</name>
    <dbReference type="NCBI Taxonomy" id="652676"/>
    <lineage>
        <taxon>unclassified sequences</taxon>
        <taxon>metagenomes</taxon>
        <taxon>ecological metagenomes</taxon>
    </lineage>
</organism>
<name>A0A3B0RRP0_9ZZZZ</name>
<dbReference type="EMBL" id="UOEE01000032">
    <property type="protein sequence ID" value="VAV87213.1"/>
    <property type="molecule type" value="Genomic_DNA"/>
</dbReference>
<dbReference type="GO" id="GO:0003755">
    <property type="term" value="F:peptidyl-prolyl cis-trans isomerase activity"/>
    <property type="evidence" value="ECO:0007669"/>
    <property type="project" value="UniProtKB-KW"/>
</dbReference>
<dbReference type="Gene3D" id="1.10.8.1040">
    <property type="match status" value="1"/>
</dbReference>